<dbReference type="InterPro" id="IPR042234">
    <property type="entry name" value="WDFY1/WDFY2"/>
</dbReference>
<dbReference type="SMART" id="SM00064">
    <property type="entry name" value="FYVE"/>
    <property type="match status" value="1"/>
</dbReference>
<dbReference type="Proteomes" id="UP001359485">
    <property type="component" value="Unassembled WGS sequence"/>
</dbReference>
<feature type="repeat" description="WD" evidence="9">
    <location>
        <begin position="349"/>
        <end position="387"/>
    </location>
</feature>
<comment type="subcellular location">
    <subcellularLocation>
        <location evidence="1">Early endosome</location>
    </subcellularLocation>
</comment>
<evidence type="ECO:0000256" key="6">
    <source>
        <dbReference type="ARBA" id="ARBA00022771"/>
    </source>
</evidence>
<dbReference type="Gene3D" id="3.30.40.10">
    <property type="entry name" value="Zinc/RING finger domain, C3HC4 (zinc finger)"/>
    <property type="match status" value="1"/>
</dbReference>
<evidence type="ECO:0000256" key="8">
    <source>
        <dbReference type="PROSITE-ProRule" id="PRU00091"/>
    </source>
</evidence>
<evidence type="ECO:0000256" key="1">
    <source>
        <dbReference type="ARBA" id="ARBA00004412"/>
    </source>
</evidence>
<dbReference type="PROSITE" id="PS00678">
    <property type="entry name" value="WD_REPEATS_1"/>
    <property type="match status" value="2"/>
</dbReference>
<dbReference type="PROSITE" id="PS50082">
    <property type="entry name" value="WD_REPEATS_2"/>
    <property type="match status" value="3"/>
</dbReference>
<dbReference type="Gene3D" id="2.130.10.10">
    <property type="entry name" value="YVTN repeat-like/Quinoprotein amine dehydrogenase"/>
    <property type="match status" value="2"/>
</dbReference>
<feature type="repeat" description="WD" evidence="9">
    <location>
        <begin position="225"/>
        <end position="257"/>
    </location>
</feature>
<dbReference type="InterPro" id="IPR015943">
    <property type="entry name" value="WD40/YVTN_repeat-like_dom_sf"/>
</dbReference>
<dbReference type="PROSITE" id="PS50178">
    <property type="entry name" value="ZF_FYVE"/>
    <property type="match status" value="1"/>
</dbReference>
<evidence type="ECO:0000256" key="7">
    <source>
        <dbReference type="ARBA" id="ARBA00022833"/>
    </source>
</evidence>
<keyword evidence="6 8" id="KW-0863">Zinc-finger</keyword>
<dbReference type="PRINTS" id="PR00320">
    <property type="entry name" value="GPROTEINBRPT"/>
</dbReference>
<accession>A0ABR1AHD9</accession>
<keyword evidence="3" id="KW-0479">Metal-binding</keyword>
<dbReference type="EMBL" id="JAWJWF010000049">
    <property type="protein sequence ID" value="KAK6619386.1"/>
    <property type="molecule type" value="Genomic_DNA"/>
</dbReference>
<sequence length="387" mass="44070">MAAEIKPAAGSQEKFKSTKKPILISKLEGCSDDINAAIIIPGEDGVISVSDDRTVRVWLKRDSGQYWPSICHYMPVGATTLTYNEKSRQLFIGLENGTISEYILADDYNQLNFIKNYCSHQNQVAAIYFCYHHKWLLSVGHDKFFHYHCTESAKRISGHQDYSGAIVMLKLESDGCEIVTTLKGHSGSIRTLEWNSEQELLFSGSFDHNVMVWDIGGLKGIAYELQGHQNKVTALKYASQKKILFSGGEDSVIVAWDWSKPRKEAPEWKESDTCQKCNRPFFWNVRAMMDQRQMGMRQHHCRYCGQAVCAKCSPARSKIPIMGFEFDVRVCEPCNVTLRNMELTSLAKFNDAKHSIVFMDLDEARDRLLTVGQDRLIKIWDISPLTQ</sequence>
<dbReference type="InterPro" id="IPR011011">
    <property type="entry name" value="Znf_FYVE_PHD"/>
</dbReference>
<dbReference type="PANTHER" id="PTHR46189:SF1">
    <property type="entry name" value="LD41958P"/>
    <property type="match status" value="1"/>
</dbReference>
<dbReference type="PANTHER" id="PTHR46189">
    <property type="entry name" value="LD41958P"/>
    <property type="match status" value="1"/>
</dbReference>
<evidence type="ECO:0000313" key="12">
    <source>
        <dbReference type="Proteomes" id="UP001359485"/>
    </source>
</evidence>
<dbReference type="Pfam" id="PF00400">
    <property type="entry name" value="WD40"/>
    <property type="match status" value="3"/>
</dbReference>
<gene>
    <name evidence="11" type="ORF">RUM44_003768</name>
</gene>
<feature type="domain" description="FYVE-type" evidence="10">
    <location>
        <begin position="268"/>
        <end position="339"/>
    </location>
</feature>
<dbReference type="SMART" id="SM00320">
    <property type="entry name" value="WD40"/>
    <property type="match status" value="5"/>
</dbReference>
<evidence type="ECO:0000313" key="11">
    <source>
        <dbReference type="EMBL" id="KAK6619386.1"/>
    </source>
</evidence>
<dbReference type="SUPFAM" id="SSF57903">
    <property type="entry name" value="FYVE/PHD zinc finger"/>
    <property type="match status" value="1"/>
</dbReference>
<dbReference type="InterPro" id="IPR017455">
    <property type="entry name" value="Znf_FYVE-rel"/>
</dbReference>
<keyword evidence="12" id="KW-1185">Reference proteome</keyword>
<dbReference type="InterPro" id="IPR001680">
    <property type="entry name" value="WD40_rpt"/>
</dbReference>
<evidence type="ECO:0000256" key="5">
    <source>
        <dbReference type="ARBA" id="ARBA00022753"/>
    </source>
</evidence>
<comment type="caution">
    <text evidence="11">The sequence shown here is derived from an EMBL/GenBank/DDBJ whole genome shotgun (WGS) entry which is preliminary data.</text>
</comment>
<evidence type="ECO:0000259" key="10">
    <source>
        <dbReference type="PROSITE" id="PS50178"/>
    </source>
</evidence>
<dbReference type="InterPro" id="IPR000306">
    <property type="entry name" value="Znf_FYVE"/>
</dbReference>
<keyword evidence="4" id="KW-0677">Repeat</keyword>
<dbReference type="Pfam" id="PF01363">
    <property type="entry name" value="FYVE"/>
    <property type="match status" value="1"/>
</dbReference>
<evidence type="ECO:0000256" key="4">
    <source>
        <dbReference type="ARBA" id="ARBA00022737"/>
    </source>
</evidence>
<evidence type="ECO:0000256" key="3">
    <source>
        <dbReference type="ARBA" id="ARBA00022723"/>
    </source>
</evidence>
<keyword evidence="7" id="KW-0862">Zinc</keyword>
<protein>
    <recommendedName>
        <fullName evidence="10">FYVE-type domain-containing protein</fullName>
    </recommendedName>
</protein>
<name>A0ABR1AHD9_POLSC</name>
<dbReference type="PROSITE" id="PS50294">
    <property type="entry name" value="WD_REPEATS_REGION"/>
    <property type="match status" value="3"/>
</dbReference>
<dbReference type="InterPro" id="IPR036322">
    <property type="entry name" value="WD40_repeat_dom_sf"/>
</dbReference>
<dbReference type="SUPFAM" id="SSF50978">
    <property type="entry name" value="WD40 repeat-like"/>
    <property type="match status" value="1"/>
</dbReference>
<keyword evidence="5" id="KW-0967">Endosome</keyword>
<dbReference type="InterPro" id="IPR013083">
    <property type="entry name" value="Znf_RING/FYVE/PHD"/>
</dbReference>
<feature type="repeat" description="WD" evidence="9">
    <location>
        <begin position="182"/>
        <end position="215"/>
    </location>
</feature>
<reference evidence="11 12" key="1">
    <citation type="submission" date="2023-09" db="EMBL/GenBank/DDBJ databases">
        <title>Genomes of two closely related lineages of the louse Polyplax serrata with different host specificities.</title>
        <authorList>
            <person name="Martinu J."/>
            <person name="Tarabai H."/>
            <person name="Stefka J."/>
            <person name="Hypsa V."/>
        </authorList>
    </citation>
    <scope>NUCLEOTIDE SEQUENCE [LARGE SCALE GENOMIC DNA]</scope>
    <source>
        <strain evidence="11">98ZLc_SE</strain>
    </source>
</reference>
<keyword evidence="2 9" id="KW-0853">WD repeat</keyword>
<dbReference type="CDD" id="cd15718">
    <property type="entry name" value="FYVE_WDFY1_like"/>
    <property type="match status" value="1"/>
</dbReference>
<organism evidence="11 12">
    <name type="scientific">Polyplax serrata</name>
    <name type="common">Common mouse louse</name>
    <dbReference type="NCBI Taxonomy" id="468196"/>
    <lineage>
        <taxon>Eukaryota</taxon>
        <taxon>Metazoa</taxon>
        <taxon>Ecdysozoa</taxon>
        <taxon>Arthropoda</taxon>
        <taxon>Hexapoda</taxon>
        <taxon>Insecta</taxon>
        <taxon>Pterygota</taxon>
        <taxon>Neoptera</taxon>
        <taxon>Paraneoptera</taxon>
        <taxon>Psocodea</taxon>
        <taxon>Troctomorpha</taxon>
        <taxon>Phthiraptera</taxon>
        <taxon>Anoplura</taxon>
        <taxon>Polyplacidae</taxon>
        <taxon>Polyplax</taxon>
    </lineage>
</organism>
<evidence type="ECO:0000256" key="2">
    <source>
        <dbReference type="ARBA" id="ARBA00022574"/>
    </source>
</evidence>
<evidence type="ECO:0000256" key="9">
    <source>
        <dbReference type="PROSITE-ProRule" id="PRU00221"/>
    </source>
</evidence>
<dbReference type="InterPro" id="IPR019775">
    <property type="entry name" value="WD40_repeat_CS"/>
</dbReference>
<dbReference type="InterPro" id="IPR020472">
    <property type="entry name" value="WD40_PAC1"/>
</dbReference>
<proteinExistence type="predicted"/>